<protein>
    <submittedName>
        <fullName evidence="1">Uncharacterized protein</fullName>
    </submittedName>
</protein>
<reference evidence="1 2" key="1">
    <citation type="submission" date="2011-08" db="EMBL/GenBank/DDBJ databases">
        <authorList>
            <person name="Weinstock G."/>
            <person name="Sodergren E."/>
            <person name="Clifton S."/>
            <person name="Fulton L."/>
            <person name="Fulton B."/>
            <person name="Courtney L."/>
            <person name="Fronick C."/>
            <person name="Harrison M."/>
            <person name="Strong C."/>
            <person name="Farmer C."/>
            <person name="Delahaunty K."/>
            <person name="Markovic C."/>
            <person name="Hall O."/>
            <person name="Minx P."/>
            <person name="Tomlinson C."/>
            <person name="Mitreva M."/>
            <person name="Hou S."/>
            <person name="Chen J."/>
            <person name="Wollam A."/>
            <person name="Pepin K.H."/>
            <person name="Johnson M."/>
            <person name="Bhonagiri V."/>
            <person name="Zhang X."/>
            <person name="Suruliraj S."/>
            <person name="Warren W."/>
            <person name="Chinwalla A."/>
            <person name="Mardis E.R."/>
            <person name="Wilson R.K."/>
        </authorList>
    </citation>
    <scope>NUCLEOTIDE SEQUENCE [LARGE SCALE GENOMIC DNA]</scope>
    <source>
        <strain evidence="1 2">ATCC 29863</strain>
    </source>
</reference>
<dbReference type="HOGENOM" id="CLU_3270417_0_0_9"/>
<dbReference type="EMBL" id="AGCK01000100">
    <property type="protein sequence ID" value="EHM52588.1"/>
    <property type="molecule type" value="Genomic_DNA"/>
</dbReference>
<organism evidence="1 2">
    <name type="scientific">Flavonifractor plautii ATCC 29863</name>
    <dbReference type="NCBI Taxonomy" id="411475"/>
    <lineage>
        <taxon>Bacteria</taxon>
        <taxon>Bacillati</taxon>
        <taxon>Bacillota</taxon>
        <taxon>Clostridia</taxon>
        <taxon>Eubacteriales</taxon>
        <taxon>Oscillospiraceae</taxon>
        <taxon>Flavonifractor</taxon>
    </lineage>
</organism>
<sequence length="41" mass="4742">MSFPPASVFQLTNRFYSMLCPIDRAGSKKRSNGLNRTFVRF</sequence>
<proteinExistence type="predicted"/>
<dbReference type="Proteomes" id="UP000004459">
    <property type="component" value="Unassembled WGS sequence"/>
</dbReference>
<evidence type="ECO:0000313" key="2">
    <source>
        <dbReference type="Proteomes" id="UP000004459"/>
    </source>
</evidence>
<evidence type="ECO:0000313" key="1">
    <source>
        <dbReference type="EMBL" id="EHM52588.1"/>
    </source>
</evidence>
<comment type="caution">
    <text evidence="1">The sequence shown here is derived from an EMBL/GenBank/DDBJ whole genome shotgun (WGS) entry which is preliminary data.</text>
</comment>
<accession>G9YPJ3</accession>
<gene>
    <name evidence="1" type="ORF">HMPREF0372_01427</name>
</gene>
<dbReference type="AlphaFoldDB" id="G9YPJ3"/>
<name>G9YPJ3_FLAPL</name>